<feature type="active site" description="Proton donor" evidence="4">
    <location>
        <position position="341"/>
    </location>
</feature>
<dbReference type="Proteomes" id="UP000236546">
    <property type="component" value="Unassembled WGS sequence"/>
</dbReference>
<dbReference type="InterPro" id="IPR029058">
    <property type="entry name" value="AB_hydrolase_fold"/>
</dbReference>
<evidence type="ECO:0000313" key="8">
    <source>
        <dbReference type="Proteomes" id="UP000236546"/>
    </source>
</evidence>
<dbReference type="EMBL" id="MTYH01000061">
    <property type="protein sequence ID" value="PNP40699.1"/>
    <property type="molecule type" value="Genomic_DNA"/>
</dbReference>
<dbReference type="PANTHER" id="PTHR21661">
    <property type="entry name" value="EPOXIDE HYDROLASE 1-RELATED"/>
    <property type="match status" value="1"/>
</dbReference>
<dbReference type="AlphaFoldDB" id="A0A2K0T585"/>
<gene>
    <name evidence="7" type="ORF">TGAMA5MH_07406</name>
</gene>
<dbReference type="InterPro" id="IPR010497">
    <property type="entry name" value="Epoxide_hydro_N"/>
</dbReference>
<dbReference type="OrthoDB" id="6431331at2759"/>
<dbReference type="Gene3D" id="3.40.50.1820">
    <property type="entry name" value="alpha/beta hydrolase"/>
    <property type="match status" value="1"/>
</dbReference>
<dbReference type="PRINTS" id="PR00412">
    <property type="entry name" value="EPOXHYDRLASE"/>
</dbReference>
<evidence type="ECO:0000259" key="6">
    <source>
        <dbReference type="Pfam" id="PF06441"/>
    </source>
</evidence>
<comment type="caution">
    <text evidence="7">The sequence shown here is derived from an EMBL/GenBank/DDBJ whole genome shotgun (WGS) entry which is preliminary data.</text>
</comment>
<dbReference type="PIRSF" id="PIRSF001112">
    <property type="entry name" value="Epoxide_hydrolase"/>
    <property type="match status" value="1"/>
</dbReference>
<protein>
    <recommendedName>
        <fullName evidence="6">Epoxide hydrolase N-terminal domain-containing protein</fullName>
    </recommendedName>
</protein>
<keyword evidence="2" id="KW-0058">Aromatic hydrocarbons catabolism</keyword>
<feature type="active site" description="Nucleophile" evidence="4">
    <location>
        <position position="215"/>
    </location>
</feature>
<dbReference type="InterPro" id="IPR016292">
    <property type="entry name" value="Epoxide_hydrolase"/>
</dbReference>
<evidence type="ECO:0000256" key="4">
    <source>
        <dbReference type="PIRSR" id="PIRSR001112-1"/>
    </source>
</evidence>
<evidence type="ECO:0000256" key="5">
    <source>
        <dbReference type="SAM" id="SignalP"/>
    </source>
</evidence>
<feature type="domain" description="Epoxide hydrolase N-terminal" evidence="6">
    <location>
        <begin position="35"/>
        <end position="149"/>
    </location>
</feature>
<sequence>MSVIKHYVSLATALLAVSRSTLALEWDATYGNSPAPFKLAVHPEIIALAHQKVALTRYPIDVKQPDWSDGPPVHNATSVRDYWVKEYDWPSTQRDINSRFNMFTTTVDAKPFSEYEERVPLHFVHHRSNRSDAIPLLFIHGWPGSFLEVENLLEPLTNPCDASLPAFHVVAPSIPGFGFSPAPTKPLFGPRAAGEAFNNLMHQLSYTHYVIQGGDLGGFINRFMASSHPESVLSVLSNFWLVQPNSTDFARYYAGNTTDDETYVIEEFWNFENKSSGYRFEQQTSPLQIGYAMTDSPIGFAMYIYEFMFLTVQNYVWSAKELITWSLMYWIQGPYAGFRFYKESVNDHILENGLLINSTTFPYIHQPVAISEFPADIWYRTPLDWAQRGGNVVIRKVHEKGGHFASVETPDLLIEDIRSFFGNGTLSNTTMFGY</sequence>
<dbReference type="GO" id="GO:0004301">
    <property type="term" value="F:epoxide hydrolase activity"/>
    <property type="evidence" value="ECO:0007669"/>
    <property type="project" value="TreeGrafter"/>
</dbReference>
<organism evidence="7 8">
    <name type="scientific">Trichoderma gamsii</name>
    <dbReference type="NCBI Taxonomy" id="398673"/>
    <lineage>
        <taxon>Eukaryota</taxon>
        <taxon>Fungi</taxon>
        <taxon>Dikarya</taxon>
        <taxon>Ascomycota</taxon>
        <taxon>Pezizomycotina</taxon>
        <taxon>Sordariomycetes</taxon>
        <taxon>Hypocreomycetidae</taxon>
        <taxon>Hypocreales</taxon>
        <taxon>Hypocreaceae</taxon>
        <taxon>Trichoderma</taxon>
    </lineage>
</organism>
<dbReference type="InterPro" id="IPR000639">
    <property type="entry name" value="Epox_hydrolase-like"/>
</dbReference>
<keyword evidence="3" id="KW-0378">Hydrolase</keyword>
<evidence type="ECO:0000256" key="1">
    <source>
        <dbReference type="ARBA" id="ARBA00010088"/>
    </source>
</evidence>
<evidence type="ECO:0000256" key="3">
    <source>
        <dbReference type="ARBA" id="ARBA00022801"/>
    </source>
</evidence>
<dbReference type="PANTHER" id="PTHR21661:SF35">
    <property type="entry name" value="EPOXIDE HYDROLASE"/>
    <property type="match status" value="1"/>
</dbReference>
<evidence type="ECO:0000313" key="7">
    <source>
        <dbReference type="EMBL" id="PNP40699.1"/>
    </source>
</evidence>
<proteinExistence type="inferred from homology"/>
<feature type="chain" id="PRO_5014405868" description="Epoxide hydrolase N-terminal domain-containing protein" evidence="5">
    <location>
        <begin position="24"/>
        <end position="434"/>
    </location>
</feature>
<feature type="active site" description="Proton acceptor" evidence="4">
    <location>
        <position position="403"/>
    </location>
</feature>
<comment type="similarity">
    <text evidence="1">Belongs to the peptidase S33 family.</text>
</comment>
<feature type="signal peptide" evidence="5">
    <location>
        <begin position="1"/>
        <end position="23"/>
    </location>
</feature>
<keyword evidence="5" id="KW-0732">Signal</keyword>
<dbReference type="GO" id="GO:0097176">
    <property type="term" value="P:epoxide metabolic process"/>
    <property type="evidence" value="ECO:0007669"/>
    <property type="project" value="TreeGrafter"/>
</dbReference>
<dbReference type="SUPFAM" id="SSF53474">
    <property type="entry name" value="alpha/beta-Hydrolases"/>
    <property type="match status" value="1"/>
</dbReference>
<name>A0A2K0T585_9HYPO</name>
<evidence type="ECO:0000256" key="2">
    <source>
        <dbReference type="ARBA" id="ARBA00022797"/>
    </source>
</evidence>
<accession>A0A2K0T585</accession>
<reference evidence="7 8" key="1">
    <citation type="submission" date="2017-02" db="EMBL/GenBank/DDBJ databases">
        <title>Genomes of Trichoderma spp. with biocontrol activity.</title>
        <authorList>
            <person name="Gardiner D."/>
            <person name="Kazan K."/>
            <person name="Vos C."/>
            <person name="Harvey P."/>
        </authorList>
    </citation>
    <scope>NUCLEOTIDE SEQUENCE [LARGE SCALE GENOMIC DNA]</scope>
    <source>
        <strain evidence="7 8">A5MH</strain>
    </source>
</reference>
<dbReference type="Pfam" id="PF06441">
    <property type="entry name" value="EHN"/>
    <property type="match status" value="1"/>
</dbReference>